<keyword evidence="3" id="KW-1185">Reference proteome</keyword>
<proteinExistence type="inferred from homology"/>
<dbReference type="InterPro" id="IPR002347">
    <property type="entry name" value="SDR_fam"/>
</dbReference>
<dbReference type="FunFam" id="3.40.50.720:FF:000084">
    <property type="entry name" value="Short-chain dehydrogenase reductase"/>
    <property type="match status" value="1"/>
</dbReference>
<evidence type="ECO:0000313" key="2">
    <source>
        <dbReference type="EMBL" id="MCP1677277.1"/>
    </source>
</evidence>
<organism evidence="2 3">
    <name type="scientific">Natronocella acetinitrilica</name>
    <dbReference type="NCBI Taxonomy" id="414046"/>
    <lineage>
        <taxon>Bacteria</taxon>
        <taxon>Pseudomonadati</taxon>
        <taxon>Pseudomonadota</taxon>
        <taxon>Gammaproteobacteria</taxon>
        <taxon>Chromatiales</taxon>
        <taxon>Ectothiorhodospiraceae</taxon>
        <taxon>Natronocella</taxon>
    </lineage>
</organism>
<dbReference type="NCBIfam" id="NF005559">
    <property type="entry name" value="PRK07231.1"/>
    <property type="match status" value="1"/>
</dbReference>
<dbReference type="Proteomes" id="UP001205843">
    <property type="component" value="Unassembled WGS sequence"/>
</dbReference>
<dbReference type="Gene3D" id="3.40.50.720">
    <property type="entry name" value="NAD(P)-binding Rossmann-like Domain"/>
    <property type="match status" value="1"/>
</dbReference>
<dbReference type="AlphaFoldDB" id="A0AAE3GBJ7"/>
<reference evidence="2" key="1">
    <citation type="submission" date="2022-03" db="EMBL/GenBank/DDBJ databases">
        <title>Genomic Encyclopedia of Type Strains, Phase III (KMG-III): the genomes of soil and plant-associated and newly described type strains.</title>
        <authorList>
            <person name="Whitman W."/>
        </authorList>
    </citation>
    <scope>NUCLEOTIDE SEQUENCE</scope>
    <source>
        <strain evidence="2">ANL 6-2</strain>
    </source>
</reference>
<dbReference type="RefSeq" id="WP_253485932.1">
    <property type="nucleotide sequence ID" value="NZ_JALJXV010000022.1"/>
</dbReference>
<comment type="caution">
    <text evidence="2">The sequence shown here is derived from an EMBL/GenBank/DDBJ whole genome shotgun (WGS) entry which is preliminary data.</text>
</comment>
<dbReference type="InterPro" id="IPR050259">
    <property type="entry name" value="SDR"/>
</dbReference>
<dbReference type="InterPro" id="IPR036291">
    <property type="entry name" value="NAD(P)-bd_dom_sf"/>
</dbReference>
<protein>
    <submittedName>
        <fullName evidence="2">Gluconate 5-dehydrogenase</fullName>
        <ecNumber evidence="2">1.1.1.69</ecNumber>
    </submittedName>
</protein>
<evidence type="ECO:0000313" key="3">
    <source>
        <dbReference type="Proteomes" id="UP001205843"/>
    </source>
</evidence>
<keyword evidence="2" id="KW-0560">Oxidoreductase</keyword>
<dbReference type="Pfam" id="PF13561">
    <property type="entry name" value="adh_short_C2"/>
    <property type="match status" value="1"/>
</dbReference>
<name>A0AAE3GBJ7_9GAMM</name>
<evidence type="ECO:0000256" key="1">
    <source>
        <dbReference type="ARBA" id="ARBA00006484"/>
    </source>
</evidence>
<accession>A0AAE3GBJ7</accession>
<comment type="similarity">
    <text evidence="1">Belongs to the short-chain dehydrogenases/reductases (SDR) family.</text>
</comment>
<dbReference type="PRINTS" id="PR00080">
    <property type="entry name" value="SDRFAMILY"/>
</dbReference>
<gene>
    <name evidence="2" type="ORF">J2T57_004456</name>
</gene>
<dbReference type="SUPFAM" id="SSF51735">
    <property type="entry name" value="NAD(P)-binding Rossmann-fold domains"/>
    <property type="match status" value="1"/>
</dbReference>
<dbReference type="EMBL" id="JALJXV010000022">
    <property type="protein sequence ID" value="MCP1677277.1"/>
    <property type="molecule type" value="Genomic_DNA"/>
</dbReference>
<dbReference type="PRINTS" id="PR00081">
    <property type="entry name" value="GDHRDH"/>
</dbReference>
<dbReference type="EC" id="1.1.1.69" evidence="2"/>
<dbReference type="PANTHER" id="PTHR42879:SF2">
    <property type="entry name" value="3-OXOACYL-[ACYL-CARRIER-PROTEIN] REDUCTASE FABG"/>
    <property type="match status" value="1"/>
</dbReference>
<dbReference type="PANTHER" id="PTHR42879">
    <property type="entry name" value="3-OXOACYL-(ACYL-CARRIER-PROTEIN) REDUCTASE"/>
    <property type="match status" value="1"/>
</dbReference>
<sequence>MNRVFDVSGKVAIVTGSSSGLGVQFAKVLAEHGVNLILAARRIQRMESLAAELEQKGVKVIPIKCDVTQEEDVKNVVQKAIDEFGRVDILINNAGLGAVTPLEKTTLEEWENVHNVNVAGVFLFIKHVIPYMKEKQYGKIINISSMFGHVGNTAITTAAYHSSKGAVDNLTNALAGEFSKYGITSNAIGPGFFESEMTEEVINDEDFLKFIQNRCPMGRPGKAGELDGALLFLASDASSYVSGVTIYVDGGWTSV</sequence>
<dbReference type="GO" id="GO:0008874">
    <property type="term" value="F:gluconate 5-dehydrogenase activity"/>
    <property type="evidence" value="ECO:0007669"/>
    <property type="project" value="UniProtKB-EC"/>
</dbReference>